<keyword evidence="6" id="KW-1185">Reference proteome</keyword>
<dbReference type="InterPro" id="IPR043136">
    <property type="entry name" value="B30.2/SPRY_sf"/>
</dbReference>
<dbReference type="SUPFAM" id="SSF49899">
    <property type="entry name" value="Concanavalin A-like lectins/glucanases"/>
    <property type="match status" value="1"/>
</dbReference>
<dbReference type="PANTHER" id="PTHR25465:SF5">
    <property type="entry name" value="E3 UBIQUITIN_ISG15 LIGASE TRIM25-RELATED"/>
    <property type="match status" value="1"/>
</dbReference>
<dbReference type="GO" id="GO:0008270">
    <property type="term" value="F:zinc ion binding"/>
    <property type="evidence" value="ECO:0007669"/>
    <property type="project" value="UniProtKB-KW"/>
</dbReference>
<dbReference type="Pfam" id="PF13516">
    <property type="entry name" value="LRR_6"/>
    <property type="match status" value="1"/>
</dbReference>
<evidence type="ECO:0000256" key="2">
    <source>
        <dbReference type="ARBA" id="ARBA00022771"/>
    </source>
</evidence>
<keyword evidence="2" id="KW-0863">Zinc-finger</keyword>
<dbReference type="PANTHER" id="PTHR25465">
    <property type="entry name" value="B-BOX DOMAIN CONTAINING"/>
    <property type="match status" value="1"/>
</dbReference>
<dbReference type="InterPro" id="IPR006574">
    <property type="entry name" value="PRY"/>
</dbReference>
<dbReference type="InterPro" id="IPR001611">
    <property type="entry name" value="Leu-rich_rpt"/>
</dbReference>
<dbReference type="InterPro" id="IPR001870">
    <property type="entry name" value="B30.2/SPRY"/>
</dbReference>
<accession>A0A3B4TAY9</accession>
<dbReference type="SMART" id="SM00449">
    <property type="entry name" value="SPRY"/>
    <property type="match status" value="1"/>
</dbReference>
<keyword evidence="1" id="KW-0479">Metal-binding</keyword>
<dbReference type="Gene3D" id="3.80.10.10">
    <property type="entry name" value="Ribonuclease Inhibitor"/>
    <property type="match status" value="1"/>
</dbReference>
<dbReference type="PRINTS" id="PR01407">
    <property type="entry name" value="BUTYPHLNCDUF"/>
</dbReference>
<evidence type="ECO:0000313" key="5">
    <source>
        <dbReference type="Ensembl" id="ENSSDUP00000003268.1"/>
    </source>
</evidence>
<organism evidence="5 6">
    <name type="scientific">Seriola dumerili</name>
    <name type="common">Greater amberjack</name>
    <name type="synonym">Caranx dumerili</name>
    <dbReference type="NCBI Taxonomy" id="41447"/>
    <lineage>
        <taxon>Eukaryota</taxon>
        <taxon>Metazoa</taxon>
        <taxon>Chordata</taxon>
        <taxon>Craniata</taxon>
        <taxon>Vertebrata</taxon>
        <taxon>Euteleostomi</taxon>
        <taxon>Actinopterygii</taxon>
        <taxon>Neopterygii</taxon>
        <taxon>Teleostei</taxon>
        <taxon>Neoteleostei</taxon>
        <taxon>Acanthomorphata</taxon>
        <taxon>Carangaria</taxon>
        <taxon>Carangiformes</taxon>
        <taxon>Carangidae</taxon>
        <taxon>Seriola</taxon>
    </lineage>
</organism>
<evidence type="ECO:0000256" key="3">
    <source>
        <dbReference type="ARBA" id="ARBA00022833"/>
    </source>
</evidence>
<dbReference type="AlphaFoldDB" id="A0A3B4TAY9"/>
<dbReference type="InterPro" id="IPR032675">
    <property type="entry name" value="LRR_dom_sf"/>
</dbReference>
<dbReference type="SMART" id="SM00368">
    <property type="entry name" value="LRR_RI"/>
    <property type="match status" value="1"/>
</dbReference>
<dbReference type="InterPro" id="IPR051051">
    <property type="entry name" value="E3_ubiq-ligase_TRIM/RNF"/>
</dbReference>
<dbReference type="SUPFAM" id="SSF52047">
    <property type="entry name" value="RNI-like"/>
    <property type="match status" value="1"/>
</dbReference>
<protein>
    <recommendedName>
        <fullName evidence="4">B30.2/SPRY domain-containing protein</fullName>
    </recommendedName>
</protein>
<dbReference type="InterPro" id="IPR003877">
    <property type="entry name" value="SPRY_dom"/>
</dbReference>
<reference evidence="5" key="2">
    <citation type="submission" date="2025-09" db="UniProtKB">
        <authorList>
            <consortium name="Ensembl"/>
        </authorList>
    </citation>
    <scope>IDENTIFICATION</scope>
</reference>
<keyword evidence="3" id="KW-0862">Zinc</keyword>
<sequence>GSPEPSCLTLKSNWSKDIITEFKGQHPSAAQILSGCNLSERSCEALSSLLSSQSPSLKELDLSNNNLQDSGVKLLSAGLQSPHCTLEALRSDRVTLFGVLFSPSDSCELTLDTNTMNREIKLSDNKRKVILVREDQSYPDHPDRFDCWLQLLCKNGFTGRCYWEVECVGGCYISVSYRGIKRKGDRDDSRFGMNNRSWSLYSSGSSYYVWYNKTGTSVFSSSFSDRVAVYVDCPAGILSFYRVSSDSLIHLYTFNTTFTEPLYPGFGFGSWFKSHPVKSSIYQ</sequence>
<dbReference type="SMART" id="SM00589">
    <property type="entry name" value="PRY"/>
    <property type="match status" value="1"/>
</dbReference>
<evidence type="ECO:0000256" key="1">
    <source>
        <dbReference type="ARBA" id="ARBA00022723"/>
    </source>
</evidence>
<dbReference type="Ensembl" id="ENSSDUT00000003342.1">
    <property type="protein sequence ID" value="ENSSDUP00000003268.1"/>
    <property type="gene ID" value="ENSSDUG00000002493.1"/>
</dbReference>
<proteinExistence type="predicted"/>
<dbReference type="PROSITE" id="PS51450">
    <property type="entry name" value="LRR"/>
    <property type="match status" value="1"/>
</dbReference>
<dbReference type="Pfam" id="PF00622">
    <property type="entry name" value="SPRY"/>
    <property type="match status" value="1"/>
</dbReference>
<dbReference type="InterPro" id="IPR003879">
    <property type="entry name" value="Butyrophylin_SPRY"/>
</dbReference>
<dbReference type="OMA" id="WEVECVG"/>
<dbReference type="PROSITE" id="PS50188">
    <property type="entry name" value="B302_SPRY"/>
    <property type="match status" value="1"/>
</dbReference>
<dbReference type="InterPro" id="IPR013320">
    <property type="entry name" value="ConA-like_dom_sf"/>
</dbReference>
<dbReference type="GeneTree" id="ENSGT00940000162312"/>
<evidence type="ECO:0000259" key="4">
    <source>
        <dbReference type="PROSITE" id="PS50188"/>
    </source>
</evidence>
<dbReference type="Pfam" id="PF13765">
    <property type="entry name" value="PRY"/>
    <property type="match status" value="1"/>
</dbReference>
<feature type="domain" description="B30.2/SPRY" evidence="4">
    <location>
        <begin position="89"/>
        <end position="283"/>
    </location>
</feature>
<dbReference type="Gene3D" id="2.60.120.920">
    <property type="match status" value="1"/>
</dbReference>
<dbReference type="Proteomes" id="UP000261420">
    <property type="component" value="Unplaced"/>
</dbReference>
<reference evidence="5" key="1">
    <citation type="submission" date="2025-08" db="UniProtKB">
        <authorList>
            <consortium name="Ensembl"/>
        </authorList>
    </citation>
    <scope>IDENTIFICATION</scope>
</reference>
<evidence type="ECO:0000313" key="6">
    <source>
        <dbReference type="Proteomes" id="UP000261420"/>
    </source>
</evidence>
<dbReference type="GO" id="GO:0005737">
    <property type="term" value="C:cytoplasm"/>
    <property type="evidence" value="ECO:0007669"/>
    <property type="project" value="UniProtKB-ARBA"/>
</dbReference>
<name>A0A3B4TAY9_SERDU</name>